<evidence type="ECO:0000313" key="6">
    <source>
        <dbReference type="Proteomes" id="UP000317494"/>
    </source>
</evidence>
<keyword evidence="6" id="KW-1185">Reference proteome</keyword>
<dbReference type="GO" id="GO:0005634">
    <property type="term" value="C:nucleus"/>
    <property type="evidence" value="ECO:0007669"/>
    <property type="project" value="UniProtKB-SubCell"/>
</dbReference>
<dbReference type="AlphaFoldDB" id="A0A507CCY9"/>
<feature type="region of interest" description="Disordered" evidence="4">
    <location>
        <begin position="687"/>
        <end position="721"/>
    </location>
</feature>
<accession>A0A507CCY9</accession>
<comment type="similarity">
    <text evidence="3">Belongs to the MT-A70-like family.</text>
</comment>
<dbReference type="Proteomes" id="UP000317494">
    <property type="component" value="Unassembled WGS sequence"/>
</dbReference>
<name>A0A507CCY9_9FUNG</name>
<dbReference type="InterPro" id="IPR007757">
    <property type="entry name" value="MT-A70-like"/>
</dbReference>
<proteinExistence type="inferred from homology"/>
<evidence type="ECO:0000313" key="5">
    <source>
        <dbReference type="EMBL" id="TPX35425.1"/>
    </source>
</evidence>
<dbReference type="Pfam" id="PF05063">
    <property type="entry name" value="MT-A70"/>
    <property type="match status" value="1"/>
</dbReference>
<dbReference type="PANTHER" id="PTHR13107">
    <property type="entry name" value="N6-ADENOSINE-METHYLTRANSFERASE NON-CATALYTIC SUBUNIT"/>
    <property type="match status" value="1"/>
</dbReference>
<keyword evidence="2" id="KW-0539">Nucleus</keyword>
<comment type="subcellular location">
    <subcellularLocation>
        <location evidence="1">Nucleus</location>
    </subcellularLocation>
</comment>
<dbReference type="GO" id="GO:0003729">
    <property type="term" value="F:mRNA binding"/>
    <property type="evidence" value="ECO:0007669"/>
    <property type="project" value="TreeGrafter"/>
</dbReference>
<evidence type="ECO:0000256" key="2">
    <source>
        <dbReference type="ARBA" id="ARBA00023242"/>
    </source>
</evidence>
<sequence>MLIVVRDMLHRFPPSGATAMSLMRQFISIPNDRRAHLLRSKHFRVSLPPDKKKNFHPEKTKTLGRRDCGAHHSSTVANMLTLFILISILLLQSSHAADTDQTVDQLNAWRGEIRKFRYNLINMDEEERNEWNDRYNIALVPQDKCWDQLWSLGSCPRRPTCSRPSCSHKYLNKYGEDLLSCLFIADIVPSGAPITLESLKKLPEDLSQDFLELYWEFYETIMCARKAFRFYLWRTSKSVYKFDRLQLARNSQEQLMQNILSPIVGPTNNRIRNCVNASAFCNISGVSVLSSLTQAHICTTDDALEWYETDSRIELSAHENLLRREYPERPIEELICYINYNALVAQKLELIALAVSRFLDEKERDLPSGSWEKYDIRSLRAESQEYGIERLQRAKDKFLQTAIIYGKSLGTMWEKLLPLDIEAHLRQVDLELEIFPNGGVAGLPTEPRIFLQLYPSYVPGKYLKLAEKVHFLSLHHSIHDGTVTDPEKSLYSAFYTAALSYRKKQTCMLENRLTRDSKTYLDSLSQETIGLFPELGIFLELRPFEVPPQDEVNESGVLYSAFHVAAESYTQTLERIQQSLETANIEYYLQKLKKNIARDVPFNFARKFPQLVIFLQLHPSDVPPQYVELAELVHALCFGPFMPDEPVTDREYETASQRALCSASHYAALPESDHDNRNDVAYADLGSNTITSNRGSKRRPDIAGPSSSSSHGSRRRIVPSSPASVSWINTTVPGQMASNSTPARPVLLYQHPTASSCTCWCYNKFRTVRARLMDSAGGIAAKLGVAHAQKRRLEDRTELCVGLHYELYSWPHRGSRSAGSQIIRNDYSQHFINRGVRPHNTIREPPLLFRYDEYPKLAQLTGLKDEPVAARATPPMCLSADLKTLDLKTIGGKFDVILIDPPLEEYARRFRGFRRSEDVAWIKTNKTWPGMRIVESRGMLQHTKEHCLMGIRGTVRRSTDGHLTHCNIDTDVIVAEEPPNGRQKSSIGLADGWM</sequence>
<dbReference type="PANTHER" id="PTHR13107:SF0">
    <property type="entry name" value="N6-ADENOSINE-METHYLTRANSFERASE NON-CATALYTIC SUBUNIT"/>
    <property type="match status" value="1"/>
</dbReference>
<protein>
    <submittedName>
        <fullName evidence="5">Uncharacterized protein</fullName>
    </submittedName>
</protein>
<evidence type="ECO:0000256" key="4">
    <source>
        <dbReference type="SAM" id="MobiDB-lite"/>
    </source>
</evidence>
<dbReference type="STRING" id="286115.A0A507CCY9"/>
<evidence type="ECO:0000256" key="1">
    <source>
        <dbReference type="ARBA" id="ARBA00004123"/>
    </source>
</evidence>
<organism evidence="5 6">
    <name type="scientific">Synchytrium endobioticum</name>
    <dbReference type="NCBI Taxonomy" id="286115"/>
    <lineage>
        <taxon>Eukaryota</taxon>
        <taxon>Fungi</taxon>
        <taxon>Fungi incertae sedis</taxon>
        <taxon>Chytridiomycota</taxon>
        <taxon>Chytridiomycota incertae sedis</taxon>
        <taxon>Chytridiomycetes</taxon>
        <taxon>Synchytriales</taxon>
        <taxon>Synchytriaceae</taxon>
        <taxon>Synchytrium</taxon>
    </lineage>
</organism>
<dbReference type="PROSITE" id="PS51143">
    <property type="entry name" value="MT_A70"/>
    <property type="match status" value="1"/>
</dbReference>
<dbReference type="InterPro" id="IPR045123">
    <property type="entry name" value="METTL14-like"/>
</dbReference>
<dbReference type="GO" id="GO:0036396">
    <property type="term" value="C:RNA N6-methyladenosine methyltransferase complex"/>
    <property type="evidence" value="ECO:0007669"/>
    <property type="project" value="TreeGrafter"/>
</dbReference>
<dbReference type="EMBL" id="QEAN01000469">
    <property type="protein sequence ID" value="TPX35425.1"/>
    <property type="molecule type" value="Genomic_DNA"/>
</dbReference>
<dbReference type="VEuPathDB" id="FungiDB:SeMB42_g07167"/>
<reference evidence="5 6" key="1">
    <citation type="journal article" date="2019" name="Sci. Rep.">
        <title>Comparative genomics of chytrid fungi reveal insights into the obligate biotrophic and pathogenic lifestyle of Synchytrium endobioticum.</title>
        <authorList>
            <person name="van de Vossenberg B.T.L.H."/>
            <person name="Warris S."/>
            <person name="Nguyen H.D.T."/>
            <person name="van Gent-Pelzer M.P.E."/>
            <person name="Joly D.L."/>
            <person name="van de Geest H.C."/>
            <person name="Bonants P.J.M."/>
            <person name="Smith D.S."/>
            <person name="Levesque C.A."/>
            <person name="van der Lee T.A.J."/>
        </authorList>
    </citation>
    <scope>NUCLEOTIDE SEQUENCE [LARGE SCALE GENOMIC DNA]</scope>
    <source>
        <strain evidence="5 6">MB42</strain>
    </source>
</reference>
<comment type="caution">
    <text evidence="5">The sequence shown here is derived from an EMBL/GenBank/DDBJ whole genome shotgun (WGS) entry which is preliminary data.</text>
</comment>
<evidence type="ECO:0000256" key="3">
    <source>
        <dbReference type="PROSITE-ProRule" id="PRU00489"/>
    </source>
</evidence>
<gene>
    <name evidence="5" type="ORF">SeMB42_g07167</name>
</gene>